<comment type="caution">
    <text evidence="11">The sequence shown here is derived from an EMBL/GenBank/DDBJ whole genome shotgun (WGS) entry which is preliminary data.</text>
</comment>
<name>A0A1L9QQF9_9CYAN</name>
<keyword evidence="3" id="KW-0597">Phosphoprotein</keyword>
<dbReference type="EMBL" id="MLAW01000024">
    <property type="protein sequence ID" value="OJJ24879.1"/>
    <property type="molecule type" value="Genomic_DNA"/>
</dbReference>
<dbReference type="AlphaFoldDB" id="A0A1L9QQF9"/>
<keyword evidence="5" id="KW-0547">Nucleotide-binding</keyword>
<dbReference type="InterPro" id="IPR036890">
    <property type="entry name" value="HATPase_C_sf"/>
</dbReference>
<feature type="transmembrane region" description="Helical" evidence="9">
    <location>
        <begin position="195"/>
        <end position="222"/>
    </location>
</feature>
<feature type="transmembrane region" description="Helical" evidence="9">
    <location>
        <begin position="123"/>
        <end position="140"/>
    </location>
</feature>
<keyword evidence="6" id="KW-0418">Kinase</keyword>
<organism evidence="11 12">
    <name type="scientific">Roseofilum reptotaenium AO1-A</name>
    <dbReference type="NCBI Taxonomy" id="1925591"/>
    <lineage>
        <taxon>Bacteria</taxon>
        <taxon>Bacillati</taxon>
        <taxon>Cyanobacteriota</taxon>
        <taxon>Cyanophyceae</taxon>
        <taxon>Desertifilales</taxon>
        <taxon>Desertifilaceae</taxon>
        <taxon>Roseofilum</taxon>
    </lineage>
</organism>
<evidence type="ECO:0000259" key="10">
    <source>
        <dbReference type="PROSITE" id="PS50109"/>
    </source>
</evidence>
<feature type="transmembrane region" description="Helical" evidence="9">
    <location>
        <begin position="97"/>
        <end position="117"/>
    </location>
</feature>
<dbReference type="CDD" id="cd16917">
    <property type="entry name" value="HATPase_UhpB-NarQ-NarX-like"/>
    <property type="match status" value="1"/>
</dbReference>
<dbReference type="InterPro" id="IPR003594">
    <property type="entry name" value="HATPase_dom"/>
</dbReference>
<evidence type="ECO:0000313" key="11">
    <source>
        <dbReference type="EMBL" id="OJJ24879.1"/>
    </source>
</evidence>
<dbReference type="Gene3D" id="3.30.565.10">
    <property type="entry name" value="Histidine kinase-like ATPase, C-terminal domain"/>
    <property type="match status" value="1"/>
</dbReference>
<keyword evidence="9" id="KW-0812">Transmembrane</keyword>
<feature type="transmembrane region" description="Helical" evidence="9">
    <location>
        <begin position="147"/>
        <end position="165"/>
    </location>
</feature>
<keyword evidence="9" id="KW-1133">Transmembrane helix</keyword>
<sequence>MGRFSGWKSYSNHPFYLLLYLEWILLAIAVLATFAPSPDAIHFSPPPRPQGLEIPPPHPPMPPSRPGNPSRFIPGILASIGSLGLMGLRLPQVHHPWIYQVLYTTLGFGLSCLAIAFGGRGATFFSALLLVVVIRGCLMFPWRGRVMVALVAYVSFLGMLMGTILKRVGFFQYLSRKVEQPADLMQFLSPRSQGFILHLTVNSALLFGWVLVLVLLLVGALLSEKKSRQDLKEAHRELRQYALLVENQAALQERNRIAREIHDSVGHYLTAQSIQLENSAVFLAEDPPKAQGYLKEAQRLGKEALKDVRHSVSALRTDPLKGKTFEAALMELLQEVKQTTGIRIECKFKVKSALSQKCSTALYRVVQEALTNVARHSEATRVQVYLMEASGMVCLRLQDNGQGFERNLNSTGFGLRGMQDRIQAIGGRFEIKSASGKGCQVEADIPIN</sequence>
<evidence type="ECO:0000256" key="1">
    <source>
        <dbReference type="ARBA" id="ARBA00000085"/>
    </source>
</evidence>
<dbReference type="GO" id="GO:0000155">
    <property type="term" value="F:phosphorelay sensor kinase activity"/>
    <property type="evidence" value="ECO:0007669"/>
    <property type="project" value="InterPro"/>
</dbReference>
<feature type="domain" description="Histidine kinase" evidence="10">
    <location>
        <begin position="362"/>
        <end position="448"/>
    </location>
</feature>
<accession>A0A1L9QQF9</accession>
<dbReference type="SUPFAM" id="SSF55874">
    <property type="entry name" value="ATPase domain of HSP90 chaperone/DNA topoisomerase II/histidine kinase"/>
    <property type="match status" value="1"/>
</dbReference>
<dbReference type="GO" id="GO:0005524">
    <property type="term" value="F:ATP binding"/>
    <property type="evidence" value="ECO:0007669"/>
    <property type="project" value="UniProtKB-KW"/>
</dbReference>
<dbReference type="GO" id="GO:0046983">
    <property type="term" value="F:protein dimerization activity"/>
    <property type="evidence" value="ECO:0007669"/>
    <property type="project" value="InterPro"/>
</dbReference>
<dbReference type="EC" id="2.7.13.3" evidence="2"/>
<evidence type="ECO:0000256" key="8">
    <source>
        <dbReference type="ARBA" id="ARBA00023012"/>
    </source>
</evidence>
<dbReference type="Pfam" id="PF07730">
    <property type="entry name" value="HisKA_3"/>
    <property type="match status" value="1"/>
</dbReference>
<evidence type="ECO:0000256" key="7">
    <source>
        <dbReference type="ARBA" id="ARBA00022840"/>
    </source>
</evidence>
<dbReference type="PANTHER" id="PTHR24421">
    <property type="entry name" value="NITRATE/NITRITE SENSOR PROTEIN NARX-RELATED"/>
    <property type="match status" value="1"/>
</dbReference>
<evidence type="ECO:0000256" key="2">
    <source>
        <dbReference type="ARBA" id="ARBA00012438"/>
    </source>
</evidence>
<protein>
    <recommendedName>
        <fullName evidence="2">histidine kinase</fullName>
        <ecNumber evidence="2">2.7.13.3</ecNumber>
    </recommendedName>
</protein>
<dbReference type="PROSITE" id="PS50109">
    <property type="entry name" value="HIS_KIN"/>
    <property type="match status" value="1"/>
</dbReference>
<evidence type="ECO:0000256" key="5">
    <source>
        <dbReference type="ARBA" id="ARBA00022741"/>
    </source>
</evidence>
<reference evidence="11" key="1">
    <citation type="submission" date="2016-10" db="EMBL/GenBank/DDBJ databases">
        <title>CRISPR-Cas defence system in Roseofilum reptotaenium: evidence of a bacteriophage-cyanobacterium arms race in the coral black band disease.</title>
        <authorList>
            <person name="Buerger P."/>
            <person name="Wood-Charlson E.M."/>
            <person name="Weynberg K.D."/>
            <person name="Willis B."/>
            <person name="Van Oppen M.J."/>
        </authorList>
    </citation>
    <scope>NUCLEOTIDE SEQUENCE [LARGE SCALE GENOMIC DNA]</scope>
    <source>
        <strain evidence="11">AO1-A</strain>
    </source>
</reference>
<keyword evidence="4" id="KW-0808">Transferase</keyword>
<dbReference type="InterPro" id="IPR005467">
    <property type="entry name" value="His_kinase_dom"/>
</dbReference>
<dbReference type="GO" id="GO:0016020">
    <property type="term" value="C:membrane"/>
    <property type="evidence" value="ECO:0007669"/>
    <property type="project" value="InterPro"/>
</dbReference>
<dbReference type="Gene3D" id="1.20.5.1930">
    <property type="match status" value="1"/>
</dbReference>
<feature type="transmembrane region" description="Helical" evidence="9">
    <location>
        <begin position="15"/>
        <end position="35"/>
    </location>
</feature>
<evidence type="ECO:0000256" key="3">
    <source>
        <dbReference type="ARBA" id="ARBA00022553"/>
    </source>
</evidence>
<evidence type="ECO:0000256" key="9">
    <source>
        <dbReference type="SAM" id="Phobius"/>
    </source>
</evidence>
<dbReference type="PANTHER" id="PTHR24421:SF10">
    <property type="entry name" value="NITRATE_NITRITE SENSOR PROTEIN NARQ"/>
    <property type="match status" value="1"/>
</dbReference>
<evidence type="ECO:0000313" key="12">
    <source>
        <dbReference type="Proteomes" id="UP000183940"/>
    </source>
</evidence>
<keyword evidence="12" id="KW-1185">Reference proteome</keyword>
<dbReference type="SMART" id="SM00387">
    <property type="entry name" value="HATPase_c"/>
    <property type="match status" value="1"/>
</dbReference>
<dbReference type="InterPro" id="IPR050482">
    <property type="entry name" value="Sensor_HK_TwoCompSys"/>
</dbReference>
<dbReference type="STRING" id="1925591.BI308_14270"/>
<dbReference type="InterPro" id="IPR011712">
    <property type="entry name" value="Sig_transdc_His_kin_sub3_dim/P"/>
</dbReference>
<evidence type="ECO:0000256" key="6">
    <source>
        <dbReference type="ARBA" id="ARBA00022777"/>
    </source>
</evidence>
<feature type="transmembrane region" description="Helical" evidence="9">
    <location>
        <begin position="72"/>
        <end position="90"/>
    </location>
</feature>
<comment type="catalytic activity">
    <reaction evidence="1">
        <text>ATP + protein L-histidine = ADP + protein N-phospho-L-histidine.</text>
        <dbReference type="EC" id="2.7.13.3"/>
    </reaction>
</comment>
<proteinExistence type="predicted"/>
<keyword evidence="7" id="KW-0067">ATP-binding</keyword>
<gene>
    <name evidence="11" type="ORF">BI308_14270</name>
</gene>
<evidence type="ECO:0000256" key="4">
    <source>
        <dbReference type="ARBA" id="ARBA00022679"/>
    </source>
</evidence>
<dbReference type="Pfam" id="PF02518">
    <property type="entry name" value="HATPase_c"/>
    <property type="match status" value="1"/>
</dbReference>
<keyword evidence="8" id="KW-0902">Two-component regulatory system</keyword>
<dbReference type="Proteomes" id="UP000183940">
    <property type="component" value="Unassembled WGS sequence"/>
</dbReference>
<keyword evidence="9" id="KW-0472">Membrane</keyword>